<evidence type="ECO:0000313" key="7">
    <source>
        <dbReference type="Proteomes" id="UP000282311"/>
    </source>
</evidence>
<dbReference type="CDD" id="cd00038">
    <property type="entry name" value="CAP_ED"/>
    <property type="match status" value="1"/>
</dbReference>
<keyword evidence="7" id="KW-1185">Reference proteome</keyword>
<reference evidence="6 7" key="1">
    <citation type="journal article" date="2007" name="Int. J. Syst. Evol. Microbiol.">
        <title>Paenibacillus ginsengarvi sp. nov., isolated from soil from ginseng cultivation.</title>
        <authorList>
            <person name="Yoon M.H."/>
            <person name="Ten L.N."/>
            <person name="Im W.T."/>
        </authorList>
    </citation>
    <scope>NUCLEOTIDE SEQUENCE [LARGE SCALE GENOMIC DNA]</scope>
    <source>
        <strain evidence="6 7">KCTC 13059</strain>
    </source>
</reference>
<evidence type="ECO:0000256" key="3">
    <source>
        <dbReference type="ARBA" id="ARBA00023159"/>
    </source>
</evidence>
<gene>
    <name evidence="6" type="ORF">D7M11_13390</name>
</gene>
<feature type="domain" description="Cyclic nucleotide-binding" evidence="5">
    <location>
        <begin position="36"/>
        <end position="135"/>
    </location>
</feature>
<dbReference type="RefSeq" id="WP_120747725.1">
    <property type="nucleotide sequence ID" value="NZ_RBAH01000008.1"/>
</dbReference>
<dbReference type="InterPro" id="IPR000595">
    <property type="entry name" value="cNMP-bd_dom"/>
</dbReference>
<evidence type="ECO:0000313" key="6">
    <source>
        <dbReference type="EMBL" id="RKN84469.1"/>
    </source>
</evidence>
<dbReference type="Pfam" id="PF00027">
    <property type="entry name" value="cNMP_binding"/>
    <property type="match status" value="1"/>
</dbReference>
<keyword evidence="3" id="KW-0010">Activator</keyword>
<dbReference type="Pfam" id="PF13545">
    <property type="entry name" value="HTH_Crp_2"/>
    <property type="match status" value="1"/>
</dbReference>
<proteinExistence type="predicted"/>
<dbReference type="PANTHER" id="PTHR24567">
    <property type="entry name" value="CRP FAMILY TRANSCRIPTIONAL REGULATORY PROTEIN"/>
    <property type="match status" value="1"/>
</dbReference>
<dbReference type="EMBL" id="RBAH01000008">
    <property type="protein sequence ID" value="RKN84469.1"/>
    <property type="molecule type" value="Genomic_DNA"/>
</dbReference>
<keyword evidence="1" id="KW-0805">Transcription regulation</keyword>
<dbReference type="InterPro" id="IPR012318">
    <property type="entry name" value="HTH_CRP"/>
</dbReference>
<dbReference type="Gene3D" id="2.60.120.10">
    <property type="entry name" value="Jelly Rolls"/>
    <property type="match status" value="1"/>
</dbReference>
<dbReference type="AlphaFoldDB" id="A0A3B0CJM4"/>
<dbReference type="GO" id="GO:0003677">
    <property type="term" value="F:DNA binding"/>
    <property type="evidence" value="ECO:0007669"/>
    <property type="project" value="UniProtKB-KW"/>
</dbReference>
<keyword evidence="4" id="KW-0804">Transcription</keyword>
<accession>A0A3B0CJM4</accession>
<dbReference type="Proteomes" id="UP000282311">
    <property type="component" value="Unassembled WGS sequence"/>
</dbReference>
<evidence type="ECO:0000256" key="2">
    <source>
        <dbReference type="ARBA" id="ARBA00023125"/>
    </source>
</evidence>
<comment type="caution">
    <text evidence="6">The sequence shown here is derived from an EMBL/GenBank/DDBJ whole genome shotgun (WGS) entry which is preliminary data.</text>
</comment>
<dbReference type="InterPro" id="IPR014710">
    <property type="entry name" value="RmlC-like_jellyroll"/>
</dbReference>
<dbReference type="InterPro" id="IPR018490">
    <property type="entry name" value="cNMP-bd_dom_sf"/>
</dbReference>
<keyword evidence="2" id="KW-0238">DNA-binding</keyword>
<dbReference type="PROSITE" id="PS50042">
    <property type="entry name" value="CNMP_BINDING_3"/>
    <property type="match status" value="1"/>
</dbReference>
<protein>
    <submittedName>
        <fullName evidence="6">Crp/Fnr family transcriptional regulator</fullName>
    </submittedName>
</protein>
<dbReference type="SUPFAM" id="SSF46785">
    <property type="entry name" value="Winged helix' DNA-binding domain"/>
    <property type="match status" value="1"/>
</dbReference>
<organism evidence="6 7">
    <name type="scientific">Paenibacillus ginsengarvi</name>
    <dbReference type="NCBI Taxonomy" id="400777"/>
    <lineage>
        <taxon>Bacteria</taxon>
        <taxon>Bacillati</taxon>
        <taxon>Bacillota</taxon>
        <taxon>Bacilli</taxon>
        <taxon>Bacillales</taxon>
        <taxon>Paenibacillaceae</taxon>
        <taxon>Paenibacillus</taxon>
    </lineage>
</organism>
<dbReference type="OrthoDB" id="581021at2"/>
<dbReference type="Gene3D" id="1.10.10.10">
    <property type="entry name" value="Winged helix-like DNA-binding domain superfamily/Winged helix DNA-binding domain"/>
    <property type="match status" value="1"/>
</dbReference>
<dbReference type="InterPro" id="IPR050397">
    <property type="entry name" value="Env_Response_Regulators"/>
</dbReference>
<dbReference type="GO" id="GO:0005829">
    <property type="term" value="C:cytosol"/>
    <property type="evidence" value="ECO:0007669"/>
    <property type="project" value="TreeGrafter"/>
</dbReference>
<evidence type="ECO:0000259" key="5">
    <source>
        <dbReference type="PROSITE" id="PS50042"/>
    </source>
</evidence>
<dbReference type="GO" id="GO:0003700">
    <property type="term" value="F:DNA-binding transcription factor activity"/>
    <property type="evidence" value="ECO:0007669"/>
    <property type="project" value="TreeGrafter"/>
</dbReference>
<evidence type="ECO:0000256" key="4">
    <source>
        <dbReference type="ARBA" id="ARBA00023163"/>
    </source>
</evidence>
<dbReference type="PANTHER" id="PTHR24567:SF26">
    <property type="entry name" value="REGULATORY PROTEIN YEIL"/>
    <property type="match status" value="1"/>
</dbReference>
<dbReference type="SUPFAM" id="SSF51206">
    <property type="entry name" value="cAMP-binding domain-like"/>
    <property type="match status" value="1"/>
</dbReference>
<name>A0A3B0CJM4_9BACL</name>
<dbReference type="InterPro" id="IPR036390">
    <property type="entry name" value="WH_DNA-bd_sf"/>
</dbReference>
<sequence length="229" mass="26398">MKIIHDQAELIRYTTHADIERLCNLPASVPFQLRIYERNEVVLREGDALDGLYIQVDGRTKVSSSIGTGKSLLLRFCHPFALFGDIELIRGVAVQSQVEAVTESRFLYMDIRYVKAHLMQDCQFLNELLRHLAYKLQTCTTASRTNALASVEERFAGYMLTIRSEREFGKELQTPHSHEIASLLGTTSRHLNRVIRNLCETGIVNKERKRMKVLDWNRLDQLSNGLRYE</sequence>
<dbReference type="InterPro" id="IPR036388">
    <property type="entry name" value="WH-like_DNA-bd_sf"/>
</dbReference>
<dbReference type="SMART" id="SM00100">
    <property type="entry name" value="cNMP"/>
    <property type="match status" value="1"/>
</dbReference>
<evidence type="ECO:0000256" key="1">
    <source>
        <dbReference type="ARBA" id="ARBA00023015"/>
    </source>
</evidence>